<dbReference type="EMBL" id="JACIEI010000003">
    <property type="protein sequence ID" value="MBB3993552.1"/>
    <property type="molecule type" value="Genomic_DNA"/>
</dbReference>
<reference evidence="8 9" key="1">
    <citation type="submission" date="2020-08" db="EMBL/GenBank/DDBJ databases">
        <title>Genomic Encyclopedia of Type Strains, Phase IV (KMG-IV): sequencing the most valuable type-strain genomes for metagenomic binning, comparative biology and taxonomic classification.</title>
        <authorList>
            <person name="Goeker M."/>
        </authorList>
    </citation>
    <scope>NUCLEOTIDE SEQUENCE [LARGE SCALE GENOMIC DNA]</scope>
    <source>
        <strain evidence="8 9">DSM 102234</strain>
    </source>
</reference>
<evidence type="ECO:0000313" key="8">
    <source>
        <dbReference type="EMBL" id="MBB3993552.1"/>
    </source>
</evidence>
<keyword evidence="2" id="KW-1003">Cell membrane</keyword>
<organism evidence="8 9">
    <name type="scientific">Sulfitobacter undariae</name>
    <dbReference type="NCBI Taxonomy" id="1563671"/>
    <lineage>
        <taxon>Bacteria</taxon>
        <taxon>Pseudomonadati</taxon>
        <taxon>Pseudomonadota</taxon>
        <taxon>Alphaproteobacteria</taxon>
        <taxon>Rhodobacterales</taxon>
        <taxon>Roseobacteraceae</taxon>
        <taxon>Sulfitobacter</taxon>
    </lineage>
</organism>
<feature type="transmembrane region" description="Helical" evidence="6">
    <location>
        <begin position="107"/>
        <end position="128"/>
    </location>
</feature>
<feature type="transmembrane region" description="Helical" evidence="6">
    <location>
        <begin position="209"/>
        <end position="230"/>
    </location>
</feature>
<dbReference type="PANTHER" id="PTHR43124">
    <property type="entry name" value="PURINE EFFLUX PUMP PBUE"/>
    <property type="match status" value="1"/>
</dbReference>
<evidence type="ECO:0000313" key="9">
    <source>
        <dbReference type="Proteomes" id="UP000530268"/>
    </source>
</evidence>
<comment type="subcellular location">
    <subcellularLocation>
        <location evidence="1">Cell membrane</location>
        <topology evidence="1">Multi-pass membrane protein</topology>
    </subcellularLocation>
</comment>
<evidence type="ECO:0000256" key="3">
    <source>
        <dbReference type="ARBA" id="ARBA00022692"/>
    </source>
</evidence>
<dbReference type="InterPro" id="IPR036259">
    <property type="entry name" value="MFS_trans_sf"/>
</dbReference>
<feature type="transmembrane region" description="Helical" evidence="6">
    <location>
        <begin position="166"/>
        <end position="188"/>
    </location>
</feature>
<dbReference type="SUPFAM" id="SSF103473">
    <property type="entry name" value="MFS general substrate transporter"/>
    <property type="match status" value="1"/>
</dbReference>
<comment type="caution">
    <text evidence="8">The sequence shown here is derived from an EMBL/GenBank/DDBJ whole genome shotgun (WGS) entry which is preliminary data.</text>
</comment>
<feature type="transmembrane region" description="Helical" evidence="6">
    <location>
        <begin position="140"/>
        <end position="160"/>
    </location>
</feature>
<sequence length="393" mass="41144">MQPDITPPDRLLIPALSACNFIIGIGAFVIIGMLEPLGTDLGRSPAQAGQLMTIYAVAYAILSPLLVAVTGNIGRRRVMAAGFALFALAAAVSALAPNFAVLGGARVIAAAGSGIFTPLAAAVAAGLYPAEQRARVLSAVFFGLTMSQVAGVPVGSWIAYTYGWRWALWLVFALALPCLWLIWTRVPVGLRFQPVSLRDLRDVIGEGRLMLAIGFTATFIGAQYVLFTYITPLLTETMGFGRDGIAMILVVSGIGAVPGNILGGFLADRFGWRATLTGLCFAQICLMPIFSFLPLSVPQLLVLVFFWAMGSWSFMAAQQGRLIGLAGHRAPVVLALNAAAIYVGAAIGSAVGGGMILQFGMLSLGIAAGIGAVFALIHLTFSARYSPLDSTTS</sequence>
<dbReference type="InterPro" id="IPR050189">
    <property type="entry name" value="MFS_Efflux_Transporters"/>
</dbReference>
<dbReference type="GO" id="GO:0005886">
    <property type="term" value="C:plasma membrane"/>
    <property type="evidence" value="ECO:0007669"/>
    <property type="project" value="UniProtKB-SubCell"/>
</dbReference>
<gene>
    <name evidence="8" type="ORF">GGR95_001183</name>
</gene>
<feature type="transmembrane region" description="Helical" evidence="6">
    <location>
        <begin position="12"/>
        <end position="34"/>
    </location>
</feature>
<dbReference type="Proteomes" id="UP000530268">
    <property type="component" value="Unassembled WGS sequence"/>
</dbReference>
<dbReference type="CDD" id="cd17324">
    <property type="entry name" value="MFS_NepI_like"/>
    <property type="match status" value="1"/>
</dbReference>
<keyword evidence="4 6" id="KW-1133">Transmembrane helix</keyword>
<dbReference type="PROSITE" id="PS50850">
    <property type="entry name" value="MFS"/>
    <property type="match status" value="1"/>
</dbReference>
<name>A0A7W6E6I1_9RHOB</name>
<feature type="transmembrane region" description="Helical" evidence="6">
    <location>
        <begin position="80"/>
        <end position="101"/>
    </location>
</feature>
<keyword evidence="9" id="KW-1185">Reference proteome</keyword>
<evidence type="ECO:0000256" key="5">
    <source>
        <dbReference type="ARBA" id="ARBA00023136"/>
    </source>
</evidence>
<feature type="transmembrane region" description="Helical" evidence="6">
    <location>
        <begin position="356"/>
        <end position="377"/>
    </location>
</feature>
<feature type="domain" description="Major facilitator superfamily (MFS) profile" evidence="7">
    <location>
        <begin position="12"/>
        <end position="386"/>
    </location>
</feature>
<evidence type="ECO:0000256" key="4">
    <source>
        <dbReference type="ARBA" id="ARBA00022989"/>
    </source>
</evidence>
<dbReference type="PANTHER" id="PTHR43124:SF10">
    <property type="entry name" value="PURINE EFFLUX PUMP PBUE"/>
    <property type="match status" value="1"/>
</dbReference>
<dbReference type="AlphaFoldDB" id="A0A7W6E6I1"/>
<evidence type="ECO:0000256" key="1">
    <source>
        <dbReference type="ARBA" id="ARBA00004651"/>
    </source>
</evidence>
<dbReference type="InterPro" id="IPR011701">
    <property type="entry name" value="MFS"/>
</dbReference>
<feature type="transmembrane region" description="Helical" evidence="6">
    <location>
        <begin position="54"/>
        <end position="73"/>
    </location>
</feature>
<feature type="transmembrane region" description="Helical" evidence="6">
    <location>
        <begin position="299"/>
        <end position="318"/>
    </location>
</feature>
<proteinExistence type="predicted"/>
<keyword evidence="5 6" id="KW-0472">Membrane</keyword>
<dbReference type="Pfam" id="PF07690">
    <property type="entry name" value="MFS_1"/>
    <property type="match status" value="1"/>
</dbReference>
<accession>A0A7W6E6I1</accession>
<evidence type="ECO:0000256" key="6">
    <source>
        <dbReference type="SAM" id="Phobius"/>
    </source>
</evidence>
<evidence type="ECO:0000259" key="7">
    <source>
        <dbReference type="PROSITE" id="PS50850"/>
    </source>
</evidence>
<protein>
    <submittedName>
        <fullName evidence="8">Putative MFS family arabinose efflux permease</fullName>
    </submittedName>
</protein>
<evidence type="ECO:0000256" key="2">
    <source>
        <dbReference type="ARBA" id="ARBA00022475"/>
    </source>
</evidence>
<dbReference type="GO" id="GO:0022857">
    <property type="term" value="F:transmembrane transporter activity"/>
    <property type="evidence" value="ECO:0007669"/>
    <property type="project" value="InterPro"/>
</dbReference>
<dbReference type="Gene3D" id="1.20.1250.20">
    <property type="entry name" value="MFS general substrate transporter like domains"/>
    <property type="match status" value="1"/>
</dbReference>
<dbReference type="InterPro" id="IPR020846">
    <property type="entry name" value="MFS_dom"/>
</dbReference>
<keyword evidence="3 6" id="KW-0812">Transmembrane</keyword>
<feature type="transmembrane region" description="Helical" evidence="6">
    <location>
        <begin position="245"/>
        <end position="267"/>
    </location>
</feature>
<feature type="transmembrane region" description="Helical" evidence="6">
    <location>
        <begin position="330"/>
        <end position="350"/>
    </location>
</feature>